<dbReference type="Proteomes" id="UP001162960">
    <property type="component" value="Chromosome"/>
</dbReference>
<dbReference type="Proteomes" id="UP000095576">
    <property type="component" value="Unassembled WGS sequence"/>
</dbReference>
<evidence type="ECO:0000313" key="5">
    <source>
        <dbReference type="Proteomes" id="UP000095576"/>
    </source>
</evidence>
<sequence length="139" mass="15759">MKAYIQVKQVGKRKCSIEKMPVDFPTPPASVQELIEAVVCWQVKEYNERLQQSEMLKYLTSEEMEDKAAAGKVGFEANYNGRPAAETEAIINALQSYEDGIFRIFLDDAELGELSSSVQLKEESTLTFIRLTMLSGRLW</sequence>
<dbReference type="EMBL" id="JAHYQA010000020">
    <property type="protein sequence ID" value="MCE9240095.1"/>
    <property type="molecule type" value="Genomic_DNA"/>
</dbReference>
<evidence type="ECO:0000313" key="3">
    <source>
        <dbReference type="EMBL" id="MCE9240095.1"/>
    </source>
</evidence>
<protein>
    <submittedName>
        <fullName evidence="2">Uncharacterized protein</fullName>
    </submittedName>
</protein>
<dbReference type="EMBL" id="CP083685">
    <property type="protein sequence ID" value="UYU92253.1"/>
    <property type="molecule type" value="Genomic_DNA"/>
</dbReference>
<dbReference type="Proteomes" id="UP000460317">
    <property type="component" value="Unassembled WGS sequence"/>
</dbReference>
<evidence type="ECO:0000313" key="6">
    <source>
        <dbReference type="Proteomes" id="UP000460317"/>
    </source>
</evidence>
<dbReference type="KEGG" id="btho:Btheta7330_01203"/>
<reference evidence="2 6" key="2">
    <citation type="journal article" date="2019" name="Nat. Med.">
        <title>A library of human gut bacterial isolates paired with longitudinal multiomics data enables mechanistic microbiome research.</title>
        <authorList>
            <person name="Poyet M."/>
            <person name="Groussin M."/>
            <person name="Gibbons S.M."/>
            <person name="Avila-Pacheco J."/>
            <person name="Jiang X."/>
            <person name="Kearney S.M."/>
            <person name="Perrotta A.R."/>
            <person name="Berdy B."/>
            <person name="Zhao S."/>
            <person name="Lieberman T.D."/>
            <person name="Swanson P.K."/>
            <person name="Smith M."/>
            <person name="Roesemann S."/>
            <person name="Alexander J.E."/>
            <person name="Rich S.A."/>
            <person name="Livny J."/>
            <person name="Vlamakis H."/>
            <person name="Clish C."/>
            <person name="Bullock K."/>
            <person name="Deik A."/>
            <person name="Scott J."/>
            <person name="Pierce K.A."/>
            <person name="Xavier R.J."/>
            <person name="Alm E.J."/>
        </authorList>
    </citation>
    <scope>NUCLEOTIDE SEQUENCE [LARGE SCALE GENOMIC DNA]</scope>
    <source>
        <strain evidence="2 6">BIOML-A165</strain>
    </source>
</reference>
<dbReference type="PATRIC" id="fig|818.23.peg.1228"/>
<dbReference type="AlphaFoldDB" id="A0A0P0FMG6"/>
<reference evidence="1 5" key="1">
    <citation type="submission" date="2015-09" db="EMBL/GenBank/DDBJ databases">
        <authorList>
            <consortium name="Pathogen Informatics"/>
        </authorList>
    </citation>
    <scope>NUCLEOTIDE SEQUENCE [LARGE SCALE GENOMIC DNA]</scope>
    <source>
        <strain evidence="1 5">2789STDY5834899</strain>
    </source>
</reference>
<gene>
    <name evidence="1" type="ORF">ERS852511_03185</name>
    <name evidence="2" type="ORF">GAN93_17950</name>
    <name evidence="3" type="ORF">K0H07_23425</name>
    <name evidence="4" type="ORF">KQP74_06400</name>
</gene>
<proteinExistence type="predicted"/>
<evidence type="ECO:0000313" key="1">
    <source>
        <dbReference type="EMBL" id="CUP77823.1"/>
    </source>
</evidence>
<reference evidence="4" key="3">
    <citation type="submission" date="2021-06" db="EMBL/GenBank/DDBJ databases">
        <title>Interrogation of the integrated mobile genetic elements in gut-associated Bacteroides with a consensus prediction approach.</title>
        <authorList>
            <person name="Campbell D.E."/>
            <person name="Leigh J.R."/>
            <person name="Kim T."/>
            <person name="England W."/>
            <person name="Whitaker R.J."/>
            <person name="Degnan P.H."/>
        </authorList>
    </citation>
    <scope>NUCLEOTIDE SEQUENCE</scope>
    <source>
        <strain evidence="4">VPI-3443</strain>
    </source>
</reference>
<evidence type="ECO:0000313" key="2">
    <source>
        <dbReference type="EMBL" id="KAB4449729.1"/>
    </source>
</evidence>
<reference evidence="3" key="4">
    <citation type="submission" date="2021-07" db="EMBL/GenBank/DDBJ databases">
        <title>Comparative genomics of Bacteroides fragilis group isolates reveals species-dependent resistance mechanisms and validates clinical tools for resistance prediction.</title>
        <authorList>
            <person name="Wallace M.J."/>
            <person name="Jean S."/>
            <person name="Wallace M.A."/>
            <person name="Carey-Ann B.D."/>
            <person name="Dantas G."/>
        </authorList>
    </citation>
    <scope>NUCLEOTIDE SEQUENCE</scope>
    <source>
        <strain evidence="3">BJH_160</strain>
    </source>
</reference>
<accession>A0A0P0FMG6</accession>
<dbReference type="EMBL" id="CZAP01000012">
    <property type="protein sequence ID" value="CUP77823.1"/>
    <property type="molecule type" value="Genomic_DNA"/>
</dbReference>
<dbReference type="RefSeq" id="WP_008763247.1">
    <property type="nucleotide sequence ID" value="NZ_BAABZI010000001.1"/>
</dbReference>
<dbReference type="EMBL" id="WCSB01000019">
    <property type="protein sequence ID" value="KAB4449729.1"/>
    <property type="molecule type" value="Genomic_DNA"/>
</dbReference>
<organism evidence="2 6">
    <name type="scientific">Bacteroides thetaiotaomicron</name>
    <dbReference type="NCBI Taxonomy" id="818"/>
    <lineage>
        <taxon>Bacteria</taxon>
        <taxon>Pseudomonadati</taxon>
        <taxon>Bacteroidota</taxon>
        <taxon>Bacteroidia</taxon>
        <taxon>Bacteroidales</taxon>
        <taxon>Bacteroidaceae</taxon>
        <taxon>Bacteroides</taxon>
    </lineage>
</organism>
<evidence type="ECO:0000313" key="4">
    <source>
        <dbReference type="EMBL" id="UYU92253.1"/>
    </source>
</evidence>
<dbReference type="Proteomes" id="UP001200544">
    <property type="component" value="Unassembled WGS sequence"/>
</dbReference>
<name>A0A0P0FMG6_BACT4</name>